<evidence type="ECO:0000313" key="3">
    <source>
        <dbReference type="Proteomes" id="UP001059893"/>
    </source>
</evidence>
<protein>
    <submittedName>
        <fullName evidence="2">Uncharacterized protein</fullName>
    </submittedName>
</protein>
<feature type="region of interest" description="Disordered" evidence="1">
    <location>
        <begin position="1"/>
        <end position="36"/>
    </location>
</feature>
<keyword evidence="3" id="KW-1185">Reference proteome</keyword>
<gene>
    <name evidence="2" type="ORF">MCOR33_010093</name>
</gene>
<sequence>MISNARAERLGGDEMDEVKKGANETLRRLASPKKTASSLVEDNLTFYER</sequence>
<dbReference type="Proteomes" id="UP001059893">
    <property type="component" value="Unassembled WGS sequence"/>
</dbReference>
<evidence type="ECO:0000313" key="2">
    <source>
        <dbReference type="EMBL" id="KAI6292112.1"/>
    </source>
</evidence>
<name>A0ABQ8N9E2_PYRGI</name>
<comment type="caution">
    <text evidence="2">The sequence shown here is derived from an EMBL/GenBank/DDBJ whole genome shotgun (WGS) entry which is preliminary data.</text>
</comment>
<proteinExistence type="predicted"/>
<evidence type="ECO:0000256" key="1">
    <source>
        <dbReference type="SAM" id="MobiDB-lite"/>
    </source>
</evidence>
<feature type="compositionally biased region" description="Basic and acidic residues" evidence="1">
    <location>
        <begin position="1"/>
        <end position="27"/>
    </location>
</feature>
<organism evidence="2 3">
    <name type="scientific">Pyricularia grisea</name>
    <name type="common">Crabgrass-specific blast fungus</name>
    <name type="synonym">Magnaporthe grisea</name>
    <dbReference type="NCBI Taxonomy" id="148305"/>
    <lineage>
        <taxon>Eukaryota</taxon>
        <taxon>Fungi</taxon>
        <taxon>Dikarya</taxon>
        <taxon>Ascomycota</taxon>
        <taxon>Pezizomycotina</taxon>
        <taxon>Sordariomycetes</taxon>
        <taxon>Sordariomycetidae</taxon>
        <taxon>Magnaporthales</taxon>
        <taxon>Pyriculariaceae</taxon>
        <taxon>Pyricularia</taxon>
    </lineage>
</organism>
<dbReference type="EMBL" id="JABSND010000312">
    <property type="protein sequence ID" value="KAI6292112.1"/>
    <property type="molecule type" value="Genomic_DNA"/>
</dbReference>
<reference evidence="2" key="1">
    <citation type="submission" date="2021-01" db="EMBL/GenBank/DDBJ databases">
        <title>Deciphering the adaptive evolutionary patterns associated with biogeogrpahic diversity in the finger millet blast pathogen Magnaporthe oryzae in Eastern Africa.</title>
        <authorList>
            <person name="Onyema G."/>
            <person name="Shittu T.A."/>
            <person name="Dodsworth S."/>
            <person name="Devilliers S."/>
            <person name="Muthumeenakshi S."/>
            <person name="Sreenivasaprasad S."/>
        </authorList>
    </citation>
    <scope>NUCLEOTIDE SEQUENCE</scope>
    <source>
        <strain evidence="2">D15/s37</strain>
    </source>
</reference>
<accession>A0ABQ8N9E2</accession>